<dbReference type="GeneID" id="55970140"/>
<proteinExistence type="predicted"/>
<accession>A0A9P5D2H5</accession>
<evidence type="ECO:0000313" key="3">
    <source>
        <dbReference type="Proteomes" id="UP000749293"/>
    </source>
</evidence>
<dbReference type="RefSeq" id="XP_035323725.1">
    <property type="nucleotide sequence ID" value="XM_035465888.1"/>
</dbReference>
<evidence type="ECO:0000313" key="2">
    <source>
        <dbReference type="EMBL" id="KAF4125073.1"/>
    </source>
</evidence>
<organism evidence="2 3">
    <name type="scientific">Geosmithia morbida</name>
    <dbReference type="NCBI Taxonomy" id="1094350"/>
    <lineage>
        <taxon>Eukaryota</taxon>
        <taxon>Fungi</taxon>
        <taxon>Dikarya</taxon>
        <taxon>Ascomycota</taxon>
        <taxon>Pezizomycotina</taxon>
        <taxon>Sordariomycetes</taxon>
        <taxon>Hypocreomycetidae</taxon>
        <taxon>Hypocreales</taxon>
        <taxon>Bionectriaceae</taxon>
        <taxon>Geosmithia</taxon>
    </lineage>
</organism>
<protein>
    <submittedName>
        <fullName evidence="2">Uncharacterized protein</fullName>
    </submittedName>
</protein>
<dbReference type="EMBL" id="JAANYQ010000003">
    <property type="protein sequence ID" value="KAF4125073.1"/>
    <property type="molecule type" value="Genomic_DNA"/>
</dbReference>
<keyword evidence="3" id="KW-1185">Reference proteome</keyword>
<comment type="caution">
    <text evidence="2">The sequence shown here is derived from an EMBL/GenBank/DDBJ whole genome shotgun (WGS) entry which is preliminary data.</text>
</comment>
<dbReference type="OrthoDB" id="2156052at2759"/>
<feature type="compositionally biased region" description="Polar residues" evidence="1">
    <location>
        <begin position="204"/>
        <end position="222"/>
    </location>
</feature>
<sequence length="280" mass="30904">MDASCPNLLLHIQAVRRDSWRVSIKHALTPDELRELVQLQLLSNAEQDCDCLAEQGLAGAIGCLLKIIVTGYVCTFMAKEVKEWNSYRLLREVSVYESLTEQQGSTIPVCLGMVPPLLPYVVGDGMLATHMLPMSYAGLGLHVQAAQRVAKIGRVNLERGSERTLQEVKAYGLVDRDDISDGNLTWNRELQRVMKMDFDHASVSRSDTLSPASRTSPATSLGGSRGSIELPTGIKARRANGRRASDDGERDRSPPELLRNAGRSDAFIASLLIDAIMWWQ</sequence>
<reference evidence="2" key="1">
    <citation type="submission" date="2020-03" db="EMBL/GenBank/DDBJ databases">
        <title>Site-based positive gene gene selection in Geosmithia morbida across the United States reveals a broad range of putative effectors and factors for local host and environmental adapation.</title>
        <authorList>
            <person name="Onufrak A."/>
            <person name="Murdoch R.W."/>
            <person name="Gazis R."/>
            <person name="Huff M."/>
            <person name="Staton M."/>
            <person name="Klingeman W."/>
            <person name="Hadziabdic D."/>
        </authorList>
    </citation>
    <scope>NUCLEOTIDE SEQUENCE</scope>
    <source>
        <strain evidence="2">1262</strain>
    </source>
</reference>
<feature type="compositionally biased region" description="Basic and acidic residues" evidence="1">
    <location>
        <begin position="243"/>
        <end position="254"/>
    </location>
</feature>
<dbReference type="Proteomes" id="UP000749293">
    <property type="component" value="Unassembled WGS sequence"/>
</dbReference>
<dbReference type="AlphaFoldDB" id="A0A9P5D2H5"/>
<name>A0A9P5D2H5_9HYPO</name>
<gene>
    <name evidence="2" type="ORF">GMORB2_3912</name>
</gene>
<evidence type="ECO:0000256" key="1">
    <source>
        <dbReference type="SAM" id="MobiDB-lite"/>
    </source>
</evidence>
<feature type="region of interest" description="Disordered" evidence="1">
    <location>
        <begin position="204"/>
        <end position="258"/>
    </location>
</feature>